<evidence type="ECO:0000256" key="9">
    <source>
        <dbReference type="SAM" id="Phobius"/>
    </source>
</evidence>
<feature type="transmembrane region" description="Helical" evidence="9">
    <location>
        <begin position="170"/>
        <end position="192"/>
    </location>
</feature>
<evidence type="ECO:0000313" key="10">
    <source>
        <dbReference type="EMBL" id="EYE94365.1"/>
    </source>
</evidence>
<organism evidence="10 11">
    <name type="scientific">Aspergillus ruber (strain CBS 135680)</name>
    <dbReference type="NCBI Taxonomy" id="1388766"/>
    <lineage>
        <taxon>Eukaryota</taxon>
        <taxon>Fungi</taxon>
        <taxon>Dikarya</taxon>
        <taxon>Ascomycota</taxon>
        <taxon>Pezizomycotina</taxon>
        <taxon>Eurotiomycetes</taxon>
        <taxon>Eurotiomycetidae</taxon>
        <taxon>Eurotiales</taxon>
        <taxon>Aspergillaceae</taxon>
        <taxon>Aspergillus</taxon>
        <taxon>Aspergillus subgen. Aspergillus</taxon>
    </lineage>
</organism>
<sequence>MCTSNYYIPAAQAVSILGCALFSGTLLSLSLFTIPTLTLPPRPSPSSPTSIHPTPFAPPPHLTHQWLYTYKNTQRLLAPLATTTFTGYIYLAWYLRNDPTARGKWYLLACAVLVGMFAWNHVVMRGINGRLEGHARRDDKARAEGEEGMKMSEQERAKRRREDMNALKGLWWWVWLNGVMALFPLGAAGVGFCAGM</sequence>
<dbReference type="HOGENOM" id="CLU_105974_1_1_1"/>
<dbReference type="GO" id="GO:0004497">
    <property type="term" value="F:monooxygenase activity"/>
    <property type="evidence" value="ECO:0007669"/>
    <property type="project" value="UniProtKB-KW"/>
</dbReference>
<dbReference type="AlphaFoldDB" id="A0A017SDP0"/>
<feature type="transmembrane region" description="Helical" evidence="9">
    <location>
        <begin position="6"/>
        <end position="32"/>
    </location>
</feature>
<dbReference type="Pfam" id="PF08592">
    <property type="entry name" value="Anthrone_oxy"/>
    <property type="match status" value="1"/>
</dbReference>
<accession>A0A017SDP0</accession>
<evidence type="ECO:0000256" key="2">
    <source>
        <dbReference type="ARBA" id="ARBA00022692"/>
    </source>
</evidence>
<dbReference type="STRING" id="1388766.A0A017SDP0"/>
<dbReference type="RefSeq" id="XP_040638053.1">
    <property type="nucleotide sequence ID" value="XM_040782101.1"/>
</dbReference>
<evidence type="ECO:0000256" key="7">
    <source>
        <dbReference type="ARBA" id="ARBA00034313"/>
    </source>
</evidence>
<proteinExistence type="inferred from homology"/>
<evidence type="ECO:0008006" key="12">
    <source>
        <dbReference type="Google" id="ProtNLM"/>
    </source>
</evidence>
<dbReference type="InterPro" id="IPR013901">
    <property type="entry name" value="Anthrone_oxy"/>
</dbReference>
<feature type="region of interest" description="Disordered" evidence="8">
    <location>
        <begin position="134"/>
        <end position="157"/>
    </location>
</feature>
<dbReference type="PANTHER" id="PTHR35042">
    <property type="entry name" value="ANTHRONE OXYGENASE ENCC"/>
    <property type="match status" value="1"/>
</dbReference>
<evidence type="ECO:0000256" key="8">
    <source>
        <dbReference type="SAM" id="MobiDB-lite"/>
    </source>
</evidence>
<protein>
    <recommendedName>
        <fullName evidence="12">DUF1772-domain-containing protein</fullName>
    </recommendedName>
</protein>
<reference evidence="11" key="1">
    <citation type="journal article" date="2014" name="Nat. Commun.">
        <title>Genomic adaptations of the halophilic Dead Sea filamentous fungus Eurotium rubrum.</title>
        <authorList>
            <person name="Kis-Papo T."/>
            <person name="Weig A.R."/>
            <person name="Riley R."/>
            <person name="Persoh D."/>
            <person name="Salamov A."/>
            <person name="Sun H."/>
            <person name="Lipzen A."/>
            <person name="Wasser S.P."/>
            <person name="Rambold G."/>
            <person name="Grigoriev I.V."/>
            <person name="Nevo E."/>
        </authorList>
    </citation>
    <scope>NUCLEOTIDE SEQUENCE [LARGE SCALE GENOMIC DNA]</scope>
    <source>
        <strain evidence="11">CBS 135680</strain>
    </source>
</reference>
<keyword evidence="3 9" id="KW-1133">Transmembrane helix</keyword>
<dbReference type="GO" id="GO:0016020">
    <property type="term" value="C:membrane"/>
    <property type="evidence" value="ECO:0007669"/>
    <property type="project" value="UniProtKB-SubCell"/>
</dbReference>
<feature type="transmembrane region" description="Helical" evidence="9">
    <location>
        <begin position="76"/>
        <end position="93"/>
    </location>
</feature>
<keyword evidence="11" id="KW-1185">Reference proteome</keyword>
<gene>
    <name evidence="10" type="ORF">EURHEDRAFT_413171</name>
</gene>
<dbReference type="PANTHER" id="PTHR35042:SF3">
    <property type="entry name" value="ANTHRONE OXYGENASE-RELATED"/>
    <property type="match status" value="1"/>
</dbReference>
<evidence type="ECO:0000256" key="5">
    <source>
        <dbReference type="ARBA" id="ARBA00023033"/>
    </source>
</evidence>
<keyword evidence="4" id="KW-0560">Oxidoreductase</keyword>
<evidence type="ECO:0000256" key="6">
    <source>
        <dbReference type="ARBA" id="ARBA00023136"/>
    </source>
</evidence>
<keyword evidence="5" id="KW-0503">Monooxygenase</keyword>
<evidence type="ECO:0000256" key="1">
    <source>
        <dbReference type="ARBA" id="ARBA00004141"/>
    </source>
</evidence>
<keyword evidence="2 9" id="KW-0812">Transmembrane</keyword>
<dbReference type="OrthoDB" id="5954308at2759"/>
<name>A0A017SDP0_ASPRC</name>
<keyword evidence="6 9" id="KW-0472">Membrane</keyword>
<evidence type="ECO:0000256" key="4">
    <source>
        <dbReference type="ARBA" id="ARBA00023002"/>
    </source>
</evidence>
<evidence type="ECO:0000256" key="3">
    <source>
        <dbReference type="ARBA" id="ARBA00022989"/>
    </source>
</evidence>
<comment type="subcellular location">
    <subcellularLocation>
        <location evidence="1">Membrane</location>
        <topology evidence="1">Multi-pass membrane protein</topology>
    </subcellularLocation>
</comment>
<dbReference type="Proteomes" id="UP000019804">
    <property type="component" value="Unassembled WGS sequence"/>
</dbReference>
<dbReference type="EMBL" id="KK088426">
    <property type="protein sequence ID" value="EYE94365.1"/>
    <property type="molecule type" value="Genomic_DNA"/>
</dbReference>
<evidence type="ECO:0000313" key="11">
    <source>
        <dbReference type="Proteomes" id="UP000019804"/>
    </source>
</evidence>
<feature type="transmembrane region" description="Helical" evidence="9">
    <location>
        <begin position="105"/>
        <end position="127"/>
    </location>
</feature>
<comment type="similarity">
    <text evidence="7">Belongs to the anthrone oxygenase family.</text>
</comment>
<dbReference type="GeneID" id="63697225"/>